<proteinExistence type="predicted"/>
<dbReference type="OrthoDB" id="8902190at2"/>
<name>A0A4R6GKP2_9BURK</name>
<dbReference type="RefSeq" id="WP_112991475.1">
    <property type="nucleotide sequence ID" value="NZ_PTLZ01000001.1"/>
</dbReference>
<protein>
    <submittedName>
        <fullName evidence="1">Uncharacterized protein</fullName>
    </submittedName>
</protein>
<dbReference type="EMBL" id="SNWF01000004">
    <property type="protein sequence ID" value="TDN94785.1"/>
    <property type="molecule type" value="Genomic_DNA"/>
</dbReference>
<reference evidence="1 2" key="1">
    <citation type="submission" date="2019-03" db="EMBL/GenBank/DDBJ databases">
        <title>Genomic Encyclopedia of Type Strains, Phase IV (KMG-IV): sequencing the most valuable type-strain genomes for metagenomic binning, comparative biology and taxonomic classification.</title>
        <authorList>
            <person name="Goeker M."/>
        </authorList>
    </citation>
    <scope>NUCLEOTIDE SEQUENCE [LARGE SCALE GENOMIC DNA]</scope>
    <source>
        <strain evidence="1 2">DSM 18555</strain>
    </source>
</reference>
<keyword evidence="2" id="KW-1185">Reference proteome</keyword>
<evidence type="ECO:0000313" key="1">
    <source>
        <dbReference type="EMBL" id="TDN94785.1"/>
    </source>
</evidence>
<evidence type="ECO:0000313" key="2">
    <source>
        <dbReference type="Proteomes" id="UP000294737"/>
    </source>
</evidence>
<dbReference type="AlphaFoldDB" id="A0A4R6GKP2"/>
<dbReference type="Proteomes" id="UP000294737">
    <property type="component" value="Unassembled WGS sequence"/>
</dbReference>
<comment type="caution">
    <text evidence="1">The sequence shown here is derived from an EMBL/GenBank/DDBJ whole genome shotgun (WGS) entry which is preliminary data.</text>
</comment>
<sequence>MTIWPTRSVEEQGTLSLWSWQVLELPDGDRHLIGYCMENREGRVSSAVVELDLENLRATTNSGRVYLLIGASGNNLDANYVWGRWTQQLSIQMWNDVSDSVWQEHLARNDGKPKNNR</sequence>
<gene>
    <name evidence="1" type="ORF">EV677_1342</name>
</gene>
<organism evidence="1 2">
    <name type="scientific">Herminiimonas fonticola</name>
    <dbReference type="NCBI Taxonomy" id="303380"/>
    <lineage>
        <taxon>Bacteria</taxon>
        <taxon>Pseudomonadati</taxon>
        <taxon>Pseudomonadota</taxon>
        <taxon>Betaproteobacteria</taxon>
        <taxon>Burkholderiales</taxon>
        <taxon>Oxalobacteraceae</taxon>
        <taxon>Herminiimonas</taxon>
    </lineage>
</organism>
<accession>A0A4R6GKP2</accession>